<evidence type="ECO:0000256" key="1">
    <source>
        <dbReference type="ARBA" id="ARBA00004651"/>
    </source>
</evidence>
<dbReference type="PANTHER" id="PTHR21716">
    <property type="entry name" value="TRANSMEMBRANE PROTEIN"/>
    <property type="match status" value="1"/>
</dbReference>
<dbReference type="GO" id="GO:0005886">
    <property type="term" value="C:plasma membrane"/>
    <property type="evidence" value="ECO:0007669"/>
    <property type="project" value="UniProtKB-SubCell"/>
</dbReference>
<feature type="transmembrane region" description="Helical" evidence="9">
    <location>
        <begin position="93"/>
        <end position="114"/>
    </location>
</feature>
<dbReference type="Pfam" id="PF01594">
    <property type="entry name" value="AI-2E_transport"/>
    <property type="match status" value="1"/>
</dbReference>
<evidence type="ECO:0000256" key="7">
    <source>
        <dbReference type="ARBA" id="ARBA00023136"/>
    </source>
</evidence>
<protein>
    <submittedName>
        <fullName evidence="10">AI-2E family transporter</fullName>
    </submittedName>
</protein>
<dbReference type="AlphaFoldDB" id="A0A848DFI4"/>
<feature type="transmembrane region" description="Helical" evidence="9">
    <location>
        <begin position="212"/>
        <end position="231"/>
    </location>
</feature>
<dbReference type="InterPro" id="IPR002549">
    <property type="entry name" value="AI-2E-like"/>
</dbReference>
<proteinExistence type="inferred from homology"/>
<keyword evidence="7 9" id="KW-0472">Membrane</keyword>
<comment type="similarity">
    <text evidence="2">Belongs to the autoinducer-2 exporter (AI-2E) (TC 2.A.86) family.</text>
</comment>
<evidence type="ECO:0000256" key="3">
    <source>
        <dbReference type="ARBA" id="ARBA00022448"/>
    </source>
</evidence>
<evidence type="ECO:0000256" key="2">
    <source>
        <dbReference type="ARBA" id="ARBA00009773"/>
    </source>
</evidence>
<feature type="transmembrane region" description="Helical" evidence="9">
    <location>
        <begin position="68"/>
        <end position="87"/>
    </location>
</feature>
<reference evidence="10 11" key="1">
    <citation type="submission" date="2020-04" db="EMBL/GenBank/DDBJ databases">
        <authorList>
            <person name="Klaysubun C."/>
            <person name="Duangmal K."/>
            <person name="Lipun K."/>
        </authorList>
    </citation>
    <scope>NUCLEOTIDE SEQUENCE [LARGE SCALE GENOMIC DNA]</scope>
    <source>
        <strain evidence="10 11">DSM 45300</strain>
    </source>
</reference>
<evidence type="ECO:0000313" key="11">
    <source>
        <dbReference type="Proteomes" id="UP000586918"/>
    </source>
</evidence>
<feature type="compositionally biased region" description="Pro residues" evidence="8">
    <location>
        <begin position="22"/>
        <end position="39"/>
    </location>
</feature>
<keyword evidence="4" id="KW-1003">Cell membrane</keyword>
<sequence>MNHDEAGTPDGDGATPPEAYLSPPPVAPEPRVPAPPSATPAPGSQANGVAAGRRPSPIPTPLRVTSEVCARLLVIAAALGLLVFLIIQLRIVVIPVAIAVLLSALLAPMVQWLLARRVPRGPATALVLVGGLALIGGMLSFVINTFISGFAALQAQLTASFASIQQLLAGPPLRIPATQLEDLPVRLGQAISDNRDALTTGALSTAATVGELAAGLALALFALIFFLYDGPRIWRFLLRGAPRIRRRRVDVAGRRAFASLVGYTRATVLVAIVDALGIGIGLWIVGVPLVIPLAALVFLGAFVPTVGAVVTGAVAVLIALVANGPIQALVVLAIVIAVQQLEGHVLQPLLLGRAVQLHPLAVVLAVAAGVVIAGIPGALLAVPLLAVINAAARSLTAPAEQDPAAVNAVNPRQAHPVDPAVVHRVGPPRSTQLLRRFARRGPSS</sequence>
<evidence type="ECO:0000256" key="8">
    <source>
        <dbReference type="SAM" id="MobiDB-lite"/>
    </source>
</evidence>
<comment type="subcellular location">
    <subcellularLocation>
        <location evidence="1">Cell membrane</location>
        <topology evidence="1">Multi-pass membrane protein</topology>
    </subcellularLocation>
</comment>
<name>A0A848DFI4_9PSEU</name>
<feature type="transmembrane region" description="Helical" evidence="9">
    <location>
        <begin position="278"/>
        <end position="302"/>
    </location>
</feature>
<keyword evidence="11" id="KW-1185">Reference proteome</keyword>
<keyword evidence="3" id="KW-0813">Transport</keyword>
<evidence type="ECO:0000256" key="4">
    <source>
        <dbReference type="ARBA" id="ARBA00022475"/>
    </source>
</evidence>
<dbReference type="Proteomes" id="UP000586918">
    <property type="component" value="Unassembled WGS sequence"/>
</dbReference>
<evidence type="ECO:0000313" key="10">
    <source>
        <dbReference type="EMBL" id="NMH91329.1"/>
    </source>
</evidence>
<evidence type="ECO:0000256" key="5">
    <source>
        <dbReference type="ARBA" id="ARBA00022692"/>
    </source>
</evidence>
<feature type="transmembrane region" description="Helical" evidence="9">
    <location>
        <begin position="126"/>
        <end position="147"/>
    </location>
</feature>
<accession>A0A848DFI4</accession>
<gene>
    <name evidence="10" type="ORF">HF519_06940</name>
</gene>
<evidence type="ECO:0000256" key="6">
    <source>
        <dbReference type="ARBA" id="ARBA00022989"/>
    </source>
</evidence>
<dbReference type="GO" id="GO:0055085">
    <property type="term" value="P:transmembrane transport"/>
    <property type="evidence" value="ECO:0007669"/>
    <property type="project" value="TreeGrafter"/>
</dbReference>
<dbReference type="EMBL" id="JAAXKZ010000016">
    <property type="protein sequence ID" value="NMH91329.1"/>
    <property type="molecule type" value="Genomic_DNA"/>
</dbReference>
<evidence type="ECO:0000256" key="9">
    <source>
        <dbReference type="SAM" id="Phobius"/>
    </source>
</evidence>
<feature type="transmembrane region" description="Helical" evidence="9">
    <location>
        <begin position="358"/>
        <end position="388"/>
    </location>
</feature>
<comment type="caution">
    <text evidence="10">The sequence shown here is derived from an EMBL/GenBank/DDBJ whole genome shotgun (WGS) entry which is preliminary data.</text>
</comment>
<dbReference type="PANTHER" id="PTHR21716:SF53">
    <property type="entry name" value="PERMEASE PERM-RELATED"/>
    <property type="match status" value="1"/>
</dbReference>
<organism evidence="10 11">
    <name type="scientific">Pseudonocardia bannensis</name>
    <dbReference type="NCBI Taxonomy" id="630973"/>
    <lineage>
        <taxon>Bacteria</taxon>
        <taxon>Bacillati</taxon>
        <taxon>Actinomycetota</taxon>
        <taxon>Actinomycetes</taxon>
        <taxon>Pseudonocardiales</taxon>
        <taxon>Pseudonocardiaceae</taxon>
        <taxon>Pseudonocardia</taxon>
    </lineage>
</organism>
<keyword evidence="5 9" id="KW-0812">Transmembrane</keyword>
<keyword evidence="6 9" id="KW-1133">Transmembrane helix</keyword>
<feature type="region of interest" description="Disordered" evidence="8">
    <location>
        <begin position="1"/>
        <end position="56"/>
    </location>
</feature>
<dbReference type="RefSeq" id="WP_169411270.1">
    <property type="nucleotide sequence ID" value="NZ_JAAXKZ010000016.1"/>
</dbReference>